<evidence type="ECO:0000313" key="5">
    <source>
        <dbReference type="Proteomes" id="UP000270296"/>
    </source>
</evidence>
<gene>
    <name evidence="4" type="ORF">SBAD_LOCUS12124</name>
</gene>
<evidence type="ECO:0000256" key="2">
    <source>
        <dbReference type="ARBA" id="ARBA00023242"/>
    </source>
</evidence>
<dbReference type="GO" id="GO:0000462">
    <property type="term" value="P:maturation of SSU-rRNA from tricistronic rRNA transcript (SSU-rRNA, 5.8S rRNA, LSU-rRNA)"/>
    <property type="evidence" value="ECO:0007669"/>
    <property type="project" value="TreeGrafter"/>
</dbReference>
<protein>
    <submittedName>
        <fullName evidence="4 6">Uncharacterized protein</fullName>
    </submittedName>
</protein>
<dbReference type="OrthoDB" id="30195at2759"/>
<keyword evidence="5" id="KW-1185">Reference proteome</keyword>
<keyword evidence="2" id="KW-0539">Nucleus</keyword>
<organism evidence="6">
    <name type="scientific">Soboliphyme baturini</name>
    <dbReference type="NCBI Taxonomy" id="241478"/>
    <lineage>
        <taxon>Eukaryota</taxon>
        <taxon>Metazoa</taxon>
        <taxon>Ecdysozoa</taxon>
        <taxon>Nematoda</taxon>
        <taxon>Enoplea</taxon>
        <taxon>Dorylaimia</taxon>
        <taxon>Dioctophymatida</taxon>
        <taxon>Dioctophymatoidea</taxon>
        <taxon>Soboliphymatidae</taxon>
        <taxon>Soboliphyme</taxon>
    </lineage>
</organism>
<reference evidence="6" key="1">
    <citation type="submission" date="2016-06" db="UniProtKB">
        <authorList>
            <consortium name="WormBaseParasite"/>
        </authorList>
    </citation>
    <scope>IDENTIFICATION</scope>
</reference>
<dbReference type="GO" id="GO:0005730">
    <property type="term" value="C:nucleolus"/>
    <property type="evidence" value="ECO:0007669"/>
    <property type="project" value="TreeGrafter"/>
</dbReference>
<reference evidence="4 5" key="2">
    <citation type="submission" date="2018-11" db="EMBL/GenBank/DDBJ databases">
        <authorList>
            <consortium name="Pathogen Informatics"/>
        </authorList>
    </citation>
    <scope>NUCLEOTIDE SEQUENCE [LARGE SCALE GENOMIC DNA]</scope>
</reference>
<dbReference type="InterPro" id="IPR052414">
    <property type="entry name" value="U3_snoRNA-assoc_WDR"/>
</dbReference>
<dbReference type="AlphaFoldDB" id="A0A183J8C6"/>
<evidence type="ECO:0000256" key="1">
    <source>
        <dbReference type="ARBA" id="ARBA00004123"/>
    </source>
</evidence>
<name>A0A183J8C6_9BILA</name>
<accession>A0A183J8C6</accession>
<dbReference type="EMBL" id="UZAM01017031">
    <property type="protein sequence ID" value="VDP45678.1"/>
    <property type="molecule type" value="Genomic_DNA"/>
</dbReference>
<feature type="region of interest" description="Disordered" evidence="3">
    <location>
        <begin position="64"/>
        <end position="121"/>
    </location>
</feature>
<dbReference type="PANTHER" id="PTHR44267:SF1">
    <property type="entry name" value="WD REPEAT-CONTAINING PROTEIN 43"/>
    <property type="match status" value="1"/>
</dbReference>
<dbReference type="PANTHER" id="PTHR44267">
    <property type="entry name" value="WD REPEAT-CONTAINING PROTEIN 43"/>
    <property type="match status" value="1"/>
</dbReference>
<evidence type="ECO:0000313" key="6">
    <source>
        <dbReference type="WBParaSite" id="SBAD_0001252901-mRNA-1"/>
    </source>
</evidence>
<evidence type="ECO:0000256" key="3">
    <source>
        <dbReference type="SAM" id="MobiDB-lite"/>
    </source>
</evidence>
<dbReference type="Proteomes" id="UP000270296">
    <property type="component" value="Unassembled WGS sequence"/>
</dbReference>
<feature type="compositionally biased region" description="Acidic residues" evidence="3">
    <location>
        <begin position="109"/>
        <end position="121"/>
    </location>
</feature>
<comment type="subcellular location">
    <subcellularLocation>
        <location evidence="1">Nucleus</location>
    </subcellularLocation>
</comment>
<sequence length="121" mass="13969">MAFLSSQQDVVEELAEIYNFFEAKLTVINKLYRLQGRINLMMEQAEAKEKVLRFADQEPLYVFQEESSASEHGSDNLAEQDQEMWNELEWSEDDTGEQNKVPNDGIISEGEEEDEEDAKEG</sequence>
<proteinExistence type="predicted"/>
<dbReference type="WBParaSite" id="SBAD_0001252901-mRNA-1">
    <property type="protein sequence ID" value="SBAD_0001252901-mRNA-1"/>
    <property type="gene ID" value="SBAD_0001252901"/>
</dbReference>
<feature type="compositionally biased region" description="Acidic residues" evidence="3">
    <location>
        <begin position="78"/>
        <end position="96"/>
    </location>
</feature>
<evidence type="ECO:0000313" key="4">
    <source>
        <dbReference type="EMBL" id="VDP45678.1"/>
    </source>
</evidence>